<protein>
    <submittedName>
        <fullName evidence="1">Lytic murein transglycosylase</fullName>
    </submittedName>
</protein>
<dbReference type="Proteomes" id="UP000275530">
    <property type="component" value="Unassembled WGS sequence"/>
</dbReference>
<reference evidence="1 2" key="1">
    <citation type="submission" date="2018-09" db="EMBL/GenBank/DDBJ databases">
        <title>Mesorhizobium carmichaelinearum sp. nov. isolated from Carmichaelinea spp. root nodules in New Zealand.</title>
        <authorList>
            <person name="De Meyer S.E."/>
        </authorList>
    </citation>
    <scope>NUCLEOTIDE SEQUENCE [LARGE SCALE GENOMIC DNA]</scope>
    <source>
        <strain evidence="1 2">LMG 28313</strain>
    </source>
</reference>
<evidence type="ECO:0000313" key="2">
    <source>
        <dbReference type="Proteomes" id="UP000275530"/>
    </source>
</evidence>
<evidence type="ECO:0000313" key="1">
    <source>
        <dbReference type="EMBL" id="RJT35620.1"/>
    </source>
</evidence>
<keyword evidence="2" id="KW-1185">Reference proteome</keyword>
<accession>A0A6M7TB19</accession>
<sequence length="65" mass="6669">MLPLEREPLRPGTPLCPTGHLPRKGGDRLEFPVSPIISVAGFAPAVELLISPLAGEMAGRPAGGG</sequence>
<dbReference type="AlphaFoldDB" id="A0A6M7TB19"/>
<proteinExistence type="predicted"/>
<organism evidence="1 2">
    <name type="scientific">Mesorhizobium jarvisii</name>
    <dbReference type="NCBI Taxonomy" id="1777867"/>
    <lineage>
        <taxon>Bacteria</taxon>
        <taxon>Pseudomonadati</taxon>
        <taxon>Pseudomonadota</taxon>
        <taxon>Alphaproteobacteria</taxon>
        <taxon>Hyphomicrobiales</taxon>
        <taxon>Phyllobacteriaceae</taxon>
        <taxon>Mesorhizobium</taxon>
    </lineage>
</organism>
<dbReference type="EMBL" id="QZXA01000003">
    <property type="protein sequence ID" value="RJT35620.1"/>
    <property type="molecule type" value="Genomic_DNA"/>
</dbReference>
<gene>
    <name evidence="1" type="ORF">D3242_09165</name>
</gene>
<name>A0A6M7TB19_9HYPH</name>
<comment type="caution">
    <text evidence="1">The sequence shown here is derived from an EMBL/GenBank/DDBJ whole genome shotgun (WGS) entry which is preliminary data.</text>
</comment>